<dbReference type="EMBL" id="CP026948">
    <property type="protein sequence ID" value="AWB83266.1"/>
    <property type="molecule type" value="Genomic_DNA"/>
</dbReference>
<sequence length="425" mass="46448">MSRHESAPAVTDAQRRKALRVHKGVATSLLGVMAAIFLSCSWWQSTGEAPAWAGYVRAAAEAGMVGGLADWFAVTALFRHPLGLPIPHTAIIPRRKDQVAGALSDFVSENFLNAQTITDKVAQAEVPRRVGLWLEREDNAELVSAHAGSLAARIVASIDPEEARRIIDRQVIDRVAEPEWGPHLGRALDGLIADGKVEPVIDDVISWARRKVAGMEDSVIEMIDERMPRWAPQFAKDLVGERVYRELVSFMREIDTDPNHEARLALRRQIAGFARDLQHDAATIARVEAIKADVMGSKAVTSASAGIWERASRSLIDAAGEPSSALRRKLVELCLTWGSRLAHDPQVQAAAQRRLGVATRYLAENGAGEIVGIISETIQRWDGQEAAEKIELMAGKDLQFIRLNGTIVGALAGLVIYSLSRALFF</sequence>
<accession>A0A2S0WBY0</accession>
<dbReference type="RefSeq" id="WP_108403262.1">
    <property type="nucleotide sequence ID" value="NZ_CP026948.1"/>
</dbReference>
<dbReference type="PANTHER" id="PTHR38442:SF1">
    <property type="entry name" value="INNER MEMBRANE PROTEIN"/>
    <property type="match status" value="1"/>
</dbReference>
<evidence type="ECO:0000313" key="2">
    <source>
        <dbReference type="Proteomes" id="UP000244754"/>
    </source>
</evidence>
<dbReference type="OrthoDB" id="9769590at2"/>
<proteinExistence type="predicted"/>
<dbReference type="InterPro" id="IPR007383">
    <property type="entry name" value="DUF445"/>
</dbReference>
<reference evidence="2" key="1">
    <citation type="submission" date="2018-01" db="EMBL/GenBank/DDBJ databases">
        <authorList>
            <person name="Li J."/>
        </authorList>
    </citation>
    <scope>NUCLEOTIDE SEQUENCE [LARGE SCALE GENOMIC DNA]</scope>
    <source>
        <strain evidence="2">2184</strain>
    </source>
</reference>
<gene>
    <name evidence="1" type="ORF">C3E79_01180</name>
</gene>
<dbReference type="Proteomes" id="UP000244754">
    <property type="component" value="Chromosome"/>
</dbReference>
<keyword evidence="2" id="KW-1185">Reference proteome</keyword>
<dbReference type="Pfam" id="PF04286">
    <property type="entry name" value="DUF445"/>
    <property type="match status" value="1"/>
</dbReference>
<dbReference type="AlphaFoldDB" id="A0A2S0WBY0"/>
<evidence type="ECO:0000313" key="1">
    <source>
        <dbReference type="EMBL" id="AWB83266.1"/>
    </source>
</evidence>
<dbReference type="GO" id="GO:0005886">
    <property type="term" value="C:plasma membrane"/>
    <property type="evidence" value="ECO:0007669"/>
    <property type="project" value="TreeGrafter"/>
</dbReference>
<protein>
    <submittedName>
        <fullName evidence="1">DUF445 domain-containing protein</fullName>
    </submittedName>
</protein>
<dbReference type="KEGG" id="clia:C3E79_01180"/>
<organism evidence="1 2">
    <name type="scientific">Corynebacterium liangguodongii</name>
    <dbReference type="NCBI Taxonomy" id="2079535"/>
    <lineage>
        <taxon>Bacteria</taxon>
        <taxon>Bacillati</taxon>
        <taxon>Actinomycetota</taxon>
        <taxon>Actinomycetes</taxon>
        <taxon>Mycobacteriales</taxon>
        <taxon>Corynebacteriaceae</taxon>
        <taxon>Corynebacterium</taxon>
    </lineage>
</organism>
<name>A0A2S0WBY0_9CORY</name>
<dbReference type="PANTHER" id="PTHR38442">
    <property type="entry name" value="INNER MEMBRANE PROTEIN-RELATED"/>
    <property type="match status" value="1"/>
</dbReference>